<comment type="similarity">
    <text evidence="14">Belongs to the adenylyl cyclase class-4/guanylyl cyclase family.</text>
</comment>
<dbReference type="GO" id="GO:0005524">
    <property type="term" value="F:ATP binding"/>
    <property type="evidence" value="ECO:0007669"/>
    <property type="project" value="UniProtKB-KW"/>
</dbReference>
<dbReference type="RefSeq" id="XP_030080983.1">
    <property type="nucleotide sequence ID" value="XM_030225123.1"/>
</dbReference>
<accession>A0A6J2ST94</accession>
<dbReference type="EC" id="4.6.1.1" evidence="4"/>
<dbReference type="PROSITE" id="PS50125">
    <property type="entry name" value="GUANYLATE_CYCLASE_2"/>
    <property type="match status" value="2"/>
</dbReference>
<dbReference type="InterPro" id="IPR029787">
    <property type="entry name" value="Nucleotide_cyclase"/>
</dbReference>
<dbReference type="Proteomes" id="UP000504633">
    <property type="component" value="Unplaced"/>
</dbReference>
<evidence type="ECO:0000256" key="1">
    <source>
        <dbReference type="ARBA" id="ARBA00001593"/>
    </source>
</evidence>
<evidence type="ECO:0000256" key="2">
    <source>
        <dbReference type="ARBA" id="ARBA00001946"/>
    </source>
</evidence>
<dbReference type="PANTHER" id="PTHR45627">
    <property type="entry name" value="ADENYLATE CYCLASE TYPE 1"/>
    <property type="match status" value="1"/>
</dbReference>
<evidence type="ECO:0000256" key="7">
    <source>
        <dbReference type="ARBA" id="ARBA00022741"/>
    </source>
</evidence>
<dbReference type="Gene3D" id="3.30.70.1230">
    <property type="entry name" value="Nucleotide cyclase"/>
    <property type="match status" value="2"/>
</dbReference>
<keyword evidence="8" id="KW-0067">ATP-binding</keyword>
<evidence type="ECO:0000256" key="11">
    <source>
        <dbReference type="ARBA" id="ARBA00022998"/>
    </source>
</evidence>
<dbReference type="PANTHER" id="PTHR45627:SF23">
    <property type="entry name" value="AT30656P-RELATED"/>
    <property type="match status" value="1"/>
</dbReference>
<dbReference type="SUPFAM" id="SSF55073">
    <property type="entry name" value="Nucleotide cyclase"/>
    <property type="match status" value="2"/>
</dbReference>
<dbReference type="AlphaFoldDB" id="A0A6J2ST94"/>
<name>A0A6J2ST94_DROHY</name>
<evidence type="ECO:0000256" key="13">
    <source>
        <dbReference type="ARBA" id="ARBA00023239"/>
    </source>
</evidence>
<proteinExistence type="inferred from homology"/>
<evidence type="ECO:0000256" key="3">
    <source>
        <dbReference type="ARBA" id="ARBA00004141"/>
    </source>
</evidence>
<dbReference type="GO" id="GO:0046872">
    <property type="term" value="F:metal ion binding"/>
    <property type="evidence" value="ECO:0007669"/>
    <property type="project" value="UniProtKB-KW"/>
</dbReference>
<dbReference type="PROSITE" id="PS00452">
    <property type="entry name" value="GUANYLATE_CYCLASE_1"/>
    <property type="match status" value="1"/>
</dbReference>
<evidence type="ECO:0000313" key="18">
    <source>
        <dbReference type="RefSeq" id="XP_030080983.1"/>
    </source>
</evidence>
<sequence length="1062" mass="122458">MIIVPLFQNISYLCTQAKNMKCKLKYANELKWDYQFLKKKCKEVGIEEQFIEHQLRLRSNYVVVFHVLHIFSTLLHCSLLLTKCMHLSLIYIDVGCYTTSAVLVIAVMWPNIKVKYMMKYKWLPVMTSTTAALIIASVALGLASFLSLVYIMYNVLYLGTLNMGDNVRFYEVIQLLFYYISLNMMCTIFLVMREIVVRASFLDRHQYVMEDIALRRARARERVLLHSILPRQIARPIQDDIRNRIKFSQKHHNKPIPNKRNRIIAIQMHPDVSILYADIVNYTHLTTTLSVKKLVTLLHELYARFDNAAFRYSVQRIKFLGDCYYCVAGLTKPDPFHAKCCVNLGLCMIDIIREMRAVVKIDIDIRVGVHSGCVFAGVLGAAKLQYDIWGTDVLIANRLEATGMPGQIHVSERTLKMIGDSYEVSPGTEVARKDPYFLKYNIITHIISKMNETENYSDLKEVSKDSLSVTSRNNDDPELSVNEELAKIPLGPSGISTLFKKIVSLGTYKEPKHSEIGAFLLHFRDPPLEYKYLNQPDYMLKYSVLLGWFCAVSLVYMQLANNKWSRNNSRIFEIVTIFTLSMLLFLTWYKKICFWRYSKESHLYSNLSCSLFQIADFLQHNLIMRICVYMYFLLTYILIVAAILNDCDQDMYQLALIESLLYRYEVNNNLCFHPWQLSTMVCLILILSIIFTRIPFVMKIIVSLLVTVSYLSVSFYQYDSVFLASTPTNPFFPTKYGHFILIVTTLLIMYAKERQAEFNNKINYRWSEELKRKQDEARITNQSITILLHNILPAHVVNVYLTSVAKHELYYENYEMVAVMFASLKNFELTLSNLGVLNEIVFEFDQILSYYRDDNIVEKIKIVGSTYMAACGLNVQNSSLINVHSETYDSVIRELMKARRSLETYRKGNYSIAEKREEVVLVLTTFALDLMRTLWVCNNNYQNVSIDHGVFNADMSIGISSGEVMAGVVGASQVHYDIWGNAVNLASRMDSTGVAGEIQVTKETALILFKYGIECNYRGMTFVKGRGNLPTYFVGISNHFEFLYLKDRIAATFSSESNVSDV</sequence>
<evidence type="ECO:0000256" key="6">
    <source>
        <dbReference type="ARBA" id="ARBA00022723"/>
    </source>
</evidence>
<comment type="catalytic activity">
    <reaction evidence="1">
        <text>ATP = 3',5'-cyclic AMP + diphosphate</text>
        <dbReference type="Rhea" id="RHEA:15389"/>
        <dbReference type="ChEBI" id="CHEBI:30616"/>
        <dbReference type="ChEBI" id="CHEBI:33019"/>
        <dbReference type="ChEBI" id="CHEBI:58165"/>
        <dbReference type="EC" id="4.6.1.1"/>
    </reaction>
</comment>
<feature type="transmembrane region" description="Helical" evidence="15">
    <location>
        <begin position="88"/>
        <end position="109"/>
    </location>
</feature>
<reference evidence="18" key="1">
    <citation type="submission" date="2025-08" db="UniProtKB">
        <authorList>
            <consortium name="RefSeq"/>
        </authorList>
    </citation>
    <scope>IDENTIFICATION</scope>
    <source>
        <strain evidence="18">15085-1641.00</strain>
        <tissue evidence="18">Whole body</tissue>
    </source>
</reference>
<dbReference type="OMA" id="IMRPDND"/>
<evidence type="ECO:0000256" key="4">
    <source>
        <dbReference type="ARBA" id="ARBA00012201"/>
    </source>
</evidence>
<evidence type="ECO:0000256" key="14">
    <source>
        <dbReference type="RuleBase" id="RU000405"/>
    </source>
</evidence>
<keyword evidence="12 15" id="KW-0472">Membrane</keyword>
<dbReference type="GO" id="GO:0035556">
    <property type="term" value="P:intracellular signal transduction"/>
    <property type="evidence" value="ECO:0007669"/>
    <property type="project" value="InterPro"/>
</dbReference>
<keyword evidence="13 14" id="KW-0456">Lyase</keyword>
<keyword evidence="10 15" id="KW-1133">Transmembrane helix</keyword>
<feature type="transmembrane region" description="Helical" evidence="15">
    <location>
        <begin position="571"/>
        <end position="589"/>
    </location>
</feature>
<evidence type="ECO:0000256" key="15">
    <source>
        <dbReference type="SAM" id="Phobius"/>
    </source>
</evidence>
<dbReference type="InterPro" id="IPR018297">
    <property type="entry name" value="A/G_cyclase_CS"/>
</dbReference>
<feature type="transmembrane region" description="Helical" evidence="15">
    <location>
        <begin position="173"/>
        <end position="192"/>
    </location>
</feature>
<evidence type="ECO:0000259" key="16">
    <source>
        <dbReference type="PROSITE" id="PS50125"/>
    </source>
</evidence>
<evidence type="ECO:0000256" key="9">
    <source>
        <dbReference type="ARBA" id="ARBA00022842"/>
    </source>
</evidence>
<feature type="transmembrane region" description="Helical" evidence="15">
    <location>
        <begin position="622"/>
        <end position="644"/>
    </location>
</feature>
<keyword evidence="9" id="KW-0460">Magnesium</keyword>
<dbReference type="InterPro" id="IPR001054">
    <property type="entry name" value="A/G_cyclase"/>
</dbReference>
<protein>
    <recommendedName>
        <fullName evidence="4">adenylate cyclase</fullName>
        <ecNumber evidence="4">4.6.1.1</ecNumber>
    </recommendedName>
</protein>
<feature type="transmembrane region" description="Helical" evidence="15">
    <location>
        <begin position="539"/>
        <end position="559"/>
    </location>
</feature>
<dbReference type="GO" id="GO:0004016">
    <property type="term" value="F:adenylate cyclase activity"/>
    <property type="evidence" value="ECO:0007669"/>
    <property type="project" value="UniProtKB-EC"/>
</dbReference>
<dbReference type="Pfam" id="PF00211">
    <property type="entry name" value="Guanylate_cyc"/>
    <property type="match status" value="2"/>
</dbReference>
<comment type="subcellular location">
    <subcellularLocation>
        <location evidence="3">Membrane</location>
        <topology evidence="3">Multi-pass membrane protein</topology>
    </subcellularLocation>
</comment>
<dbReference type="GO" id="GO:0007189">
    <property type="term" value="P:adenylate cyclase-activating G protein-coupled receptor signaling pathway"/>
    <property type="evidence" value="ECO:0007669"/>
    <property type="project" value="TreeGrafter"/>
</dbReference>
<feature type="transmembrane region" description="Helical" evidence="15">
    <location>
        <begin position="696"/>
        <end position="716"/>
    </location>
</feature>
<dbReference type="GeneID" id="111604318"/>
<dbReference type="GO" id="GO:0006171">
    <property type="term" value="P:cAMP biosynthetic process"/>
    <property type="evidence" value="ECO:0007669"/>
    <property type="project" value="UniProtKB-KW"/>
</dbReference>
<feature type="domain" description="Guanylate cyclase" evidence="16">
    <location>
        <begin position="273"/>
        <end position="400"/>
    </location>
</feature>
<evidence type="ECO:0000256" key="12">
    <source>
        <dbReference type="ARBA" id="ARBA00023136"/>
    </source>
</evidence>
<feature type="domain" description="Guanylate cyclase" evidence="16">
    <location>
        <begin position="818"/>
        <end position="990"/>
    </location>
</feature>
<keyword evidence="6" id="KW-0479">Metal-binding</keyword>
<feature type="transmembrane region" description="Helical" evidence="15">
    <location>
        <begin position="672"/>
        <end position="691"/>
    </location>
</feature>
<dbReference type="SMART" id="SM00044">
    <property type="entry name" value="CYCc"/>
    <property type="match status" value="2"/>
</dbReference>
<feature type="transmembrane region" description="Helical" evidence="15">
    <location>
        <begin position="736"/>
        <end position="751"/>
    </location>
</feature>
<dbReference type="KEGG" id="dhe:111604318"/>
<keyword evidence="17" id="KW-1185">Reference proteome</keyword>
<keyword evidence="11" id="KW-0115">cAMP biosynthesis</keyword>
<gene>
    <name evidence="18" type="primary">LOC111604318</name>
</gene>
<evidence type="ECO:0000256" key="8">
    <source>
        <dbReference type="ARBA" id="ARBA00022840"/>
    </source>
</evidence>
<dbReference type="OrthoDB" id="10006362at2759"/>
<keyword evidence="7" id="KW-0547">Nucleotide-binding</keyword>
<dbReference type="FunFam" id="3.30.70.1230:FF:000024">
    <property type="entry name" value="ACXA, isoform A"/>
    <property type="match status" value="1"/>
</dbReference>
<feature type="transmembrane region" description="Helical" evidence="15">
    <location>
        <begin position="61"/>
        <end position="82"/>
    </location>
</feature>
<evidence type="ECO:0000313" key="17">
    <source>
        <dbReference type="Proteomes" id="UP000504633"/>
    </source>
</evidence>
<organism evidence="17 18">
    <name type="scientific">Drosophila hydei</name>
    <name type="common">Fruit fly</name>
    <dbReference type="NCBI Taxonomy" id="7224"/>
    <lineage>
        <taxon>Eukaryota</taxon>
        <taxon>Metazoa</taxon>
        <taxon>Ecdysozoa</taxon>
        <taxon>Arthropoda</taxon>
        <taxon>Hexapoda</taxon>
        <taxon>Insecta</taxon>
        <taxon>Pterygota</taxon>
        <taxon>Neoptera</taxon>
        <taxon>Endopterygota</taxon>
        <taxon>Diptera</taxon>
        <taxon>Brachycera</taxon>
        <taxon>Muscomorpha</taxon>
        <taxon>Ephydroidea</taxon>
        <taxon>Drosophilidae</taxon>
        <taxon>Drosophila</taxon>
    </lineage>
</organism>
<dbReference type="CDD" id="cd07302">
    <property type="entry name" value="CHD"/>
    <property type="match status" value="2"/>
</dbReference>
<keyword evidence="5 15" id="KW-0812">Transmembrane</keyword>
<dbReference type="GO" id="GO:0005886">
    <property type="term" value="C:plasma membrane"/>
    <property type="evidence" value="ECO:0007669"/>
    <property type="project" value="TreeGrafter"/>
</dbReference>
<evidence type="ECO:0000256" key="10">
    <source>
        <dbReference type="ARBA" id="ARBA00022989"/>
    </source>
</evidence>
<evidence type="ECO:0000256" key="5">
    <source>
        <dbReference type="ARBA" id="ARBA00022692"/>
    </source>
</evidence>
<comment type="cofactor">
    <cofactor evidence="2">
        <name>Mg(2+)</name>
        <dbReference type="ChEBI" id="CHEBI:18420"/>
    </cofactor>
</comment>
<feature type="transmembrane region" description="Helical" evidence="15">
    <location>
        <begin position="130"/>
        <end position="153"/>
    </location>
</feature>